<dbReference type="Proteomes" id="UP000069241">
    <property type="component" value="Chromosome"/>
</dbReference>
<sequence>MEVCIANMHGKAVMLELREGVVFLDNEPQPIKNVTEEELAAFSEAVRAIPYSTDPGYEALVNAKRAAFIVNLLGRAVGDECISQLTHILDHVHYDVLEYLGENGDSDA</sequence>
<dbReference type="AlphaFoldDB" id="A0A0X8JHD4"/>
<dbReference type="STRING" id="44742.AXF13_01260"/>
<name>A0A0X8JHD4_9BACT</name>
<dbReference type="RefSeq" id="WP_008685213.1">
    <property type="nucleotide sequence ID" value="NZ_CP014229.1"/>
</dbReference>
<proteinExistence type="predicted"/>
<protein>
    <submittedName>
        <fullName evidence="1">Uncharacterized protein</fullName>
    </submittedName>
</protein>
<accession>A0A0X8JHD4</accession>
<dbReference type="EMBL" id="CP014229">
    <property type="protein sequence ID" value="AMD88854.1"/>
    <property type="molecule type" value="Genomic_DNA"/>
</dbReference>
<gene>
    <name evidence="1" type="ORF">AXF13_01260</name>
</gene>
<evidence type="ECO:0000313" key="1">
    <source>
        <dbReference type="EMBL" id="AMD88854.1"/>
    </source>
</evidence>
<reference evidence="2" key="1">
    <citation type="submission" date="2016-02" db="EMBL/GenBank/DDBJ databases">
        <authorList>
            <person name="Holder M.E."/>
            <person name="Ajami N.J."/>
            <person name="Petrosino J.F."/>
        </authorList>
    </citation>
    <scope>NUCLEOTIDE SEQUENCE [LARGE SCALE GENOMIC DNA]</scope>
    <source>
        <strain evidence="2">CCUG 45958</strain>
    </source>
</reference>
<organism evidence="1 2">
    <name type="scientific">Desulfovibrio fairfieldensis</name>
    <dbReference type="NCBI Taxonomy" id="44742"/>
    <lineage>
        <taxon>Bacteria</taxon>
        <taxon>Pseudomonadati</taxon>
        <taxon>Thermodesulfobacteriota</taxon>
        <taxon>Desulfovibrionia</taxon>
        <taxon>Desulfovibrionales</taxon>
        <taxon>Desulfovibrionaceae</taxon>
        <taxon>Desulfovibrio</taxon>
    </lineage>
</organism>
<dbReference type="KEGG" id="dfi:AXF13_01260"/>
<keyword evidence="2" id="KW-1185">Reference proteome</keyword>
<evidence type="ECO:0000313" key="2">
    <source>
        <dbReference type="Proteomes" id="UP000069241"/>
    </source>
</evidence>